<gene>
    <name evidence="2" type="ORF">Adt_06996</name>
</gene>
<keyword evidence="1" id="KW-0436">Ligase</keyword>
<dbReference type="EMBL" id="JBFOLK010000002">
    <property type="protein sequence ID" value="KAL2533645.1"/>
    <property type="molecule type" value="Genomic_DNA"/>
</dbReference>
<dbReference type="Gene3D" id="2.30.38.10">
    <property type="entry name" value="Luciferase, Domain 3"/>
    <property type="match status" value="1"/>
</dbReference>
<organism evidence="2 3">
    <name type="scientific">Abeliophyllum distichum</name>
    <dbReference type="NCBI Taxonomy" id="126358"/>
    <lineage>
        <taxon>Eukaryota</taxon>
        <taxon>Viridiplantae</taxon>
        <taxon>Streptophyta</taxon>
        <taxon>Embryophyta</taxon>
        <taxon>Tracheophyta</taxon>
        <taxon>Spermatophyta</taxon>
        <taxon>Magnoliopsida</taxon>
        <taxon>eudicotyledons</taxon>
        <taxon>Gunneridae</taxon>
        <taxon>Pentapetalae</taxon>
        <taxon>asterids</taxon>
        <taxon>lamiids</taxon>
        <taxon>Lamiales</taxon>
        <taxon>Oleaceae</taxon>
        <taxon>Forsythieae</taxon>
        <taxon>Abeliophyllum</taxon>
    </lineage>
</organism>
<dbReference type="SUPFAM" id="SSF56801">
    <property type="entry name" value="Acetyl-CoA synthetase-like"/>
    <property type="match status" value="1"/>
</dbReference>
<evidence type="ECO:0000313" key="2">
    <source>
        <dbReference type="EMBL" id="KAL2533645.1"/>
    </source>
</evidence>
<dbReference type="InterPro" id="IPR045851">
    <property type="entry name" value="AMP-bd_C_sf"/>
</dbReference>
<sequence length="107" mass="12070">MKATTETIDEQGWIHTGDLNYFDDDGRLYVVDPLKELIKCKSYKVAPAKLEELLLTHPEITDVAVISLSDEDGKYVVPNPIRPAPLHSAYSGNRAEFEAEFSTMRRS</sequence>
<name>A0ABD1VAR9_9LAMI</name>
<comment type="caution">
    <text evidence="2">The sequence shown here is derived from an EMBL/GenBank/DDBJ whole genome shotgun (WGS) entry which is preliminary data.</text>
</comment>
<dbReference type="GO" id="GO:0016874">
    <property type="term" value="F:ligase activity"/>
    <property type="evidence" value="ECO:0007669"/>
    <property type="project" value="UniProtKB-KW"/>
</dbReference>
<dbReference type="Gene3D" id="3.30.300.30">
    <property type="match status" value="1"/>
</dbReference>
<dbReference type="AlphaFoldDB" id="A0ABD1VAR9"/>
<proteinExistence type="predicted"/>
<evidence type="ECO:0000313" key="3">
    <source>
        <dbReference type="Proteomes" id="UP001604336"/>
    </source>
</evidence>
<evidence type="ECO:0000256" key="1">
    <source>
        <dbReference type="ARBA" id="ARBA00022598"/>
    </source>
</evidence>
<reference evidence="3" key="1">
    <citation type="submission" date="2024-07" db="EMBL/GenBank/DDBJ databases">
        <title>Two chromosome-level genome assemblies of Korean endemic species Abeliophyllum distichum and Forsythia ovata (Oleaceae).</title>
        <authorList>
            <person name="Jang H."/>
        </authorList>
    </citation>
    <scope>NUCLEOTIDE SEQUENCE [LARGE SCALE GENOMIC DNA]</scope>
</reference>
<dbReference type="Proteomes" id="UP001604336">
    <property type="component" value="Unassembled WGS sequence"/>
</dbReference>
<keyword evidence="3" id="KW-1185">Reference proteome</keyword>
<accession>A0ABD1VAR9</accession>
<dbReference type="PANTHER" id="PTHR24096">
    <property type="entry name" value="LONG-CHAIN-FATTY-ACID--COA LIGASE"/>
    <property type="match status" value="1"/>
</dbReference>
<protein>
    <submittedName>
        <fullName evidence="2">4-coumarate--CoA ligase-like 5</fullName>
    </submittedName>
</protein>
<dbReference type="PANTHER" id="PTHR24096:SF425">
    <property type="entry name" value="4-COUMARATE--COA LIGASE-LIKE 7"/>
    <property type="match status" value="1"/>
</dbReference>